<protein>
    <submittedName>
        <fullName evidence="3">Uncharacterized protein</fullName>
    </submittedName>
</protein>
<organism evidence="3 4">
    <name type="scientific">Dactylonectria macrodidyma</name>
    <dbReference type="NCBI Taxonomy" id="307937"/>
    <lineage>
        <taxon>Eukaryota</taxon>
        <taxon>Fungi</taxon>
        <taxon>Dikarya</taxon>
        <taxon>Ascomycota</taxon>
        <taxon>Pezizomycotina</taxon>
        <taxon>Sordariomycetes</taxon>
        <taxon>Hypocreomycetidae</taxon>
        <taxon>Hypocreales</taxon>
        <taxon>Nectriaceae</taxon>
        <taxon>Dactylonectria</taxon>
    </lineage>
</organism>
<evidence type="ECO:0000256" key="1">
    <source>
        <dbReference type="SAM" id="MobiDB-lite"/>
    </source>
</evidence>
<dbReference type="EMBL" id="JAGMUV010000003">
    <property type="protein sequence ID" value="KAH7165540.1"/>
    <property type="molecule type" value="Genomic_DNA"/>
</dbReference>
<dbReference type="AlphaFoldDB" id="A0A9P9FKR7"/>
<sequence length="113" mass="12271">MVVAFMLHLMLHFISALSYIEALHISTRLDRPIAIPSVHTKSASHPIPSPHPSTVPDPVPEAQRSCVLNAPEELPDEPSSPLHRTPCQIQGPEVFQFQGIQANLDIARAVAAA</sequence>
<name>A0A9P9FKR7_9HYPO</name>
<feature type="signal peptide" evidence="2">
    <location>
        <begin position="1"/>
        <end position="16"/>
    </location>
</feature>
<proteinExistence type="predicted"/>
<feature type="non-terminal residue" evidence="3">
    <location>
        <position position="1"/>
    </location>
</feature>
<reference evidence="3" key="1">
    <citation type="journal article" date="2021" name="Nat. Commun.">
        <title>Genetic determinants of endophytism in the Arabidopsis root mycobiome.</title>
        <authorList>
            <person name="Mesny F."/>
            <person name="Miyauchi S."/>
            <person name="Thiergart T."/>
            <person name="Pickel B."/>
            <person name="Atanasova L."/>
            <person name="Karlsson M."/>
            <person name="Huettel B."/>
            <person name="Barry K.W."/>
            <person name="Haridas S."/>
            <person name="Chen C."/>
            <person name="Bauer D."/>
            <person name="Andreopoulos W."/>
            <person name="Pangilinan J."/>
            <person name="LaButti K."/>
            <person name="Riley R."/>
            <person name="Lipzen A."/>
            <person name="Clum A."/>
            <person name="Drula E."/>
            <person name="Henrissat B."/>
            <person name="Kohler A."/>
            <person name="Grigoriev I.V."/>
            <person name="Martin F.M."/>
            <person name="Hacquard S."/>
        </authorList>
    </citation>
    <scope>NUCLEOTIDE SEQUENCE</scope>
    <source>
        <strain evidence="3">MPI-CAGE-AT-0147</strain>
    </source>
</reference>
<feature type="chain" id="PRO_5040224291" evidence="2">
    <location>
        <begin position="17"/>
        <end position="113"/>
    </location>
</feature>
<keyword evidence="4" id="KW-1185">Reference proteome</keyword>
<keyword evidence="2" id="KW-0732">Signal</keyword>
<feature type="region of interest" description="Disordered" evidence="1">
    <location>
        <begin position="39"/>
        <end position="86"/>
    </location>
</feature>
<dbReference type="Proteomes" id="UP000738349">
    <property type="component" value="Unassembled WGS sequence"/>
</dbReference>
<evidence type="ECO:0000256" key="2">
    <source>
        <dbReference type="SAM" id="SignalP"/>
    </source>
</evidence>
<accession>A0A9P9FKR7</accession>
<evidence type="ECO:0000313" key="3">
    <source>
        <dbReference type="EMBL" id="KAH7165540.1"/>
    </source>
</evidence>
<comment type="caution">
    <text evidence="3">The sequence shown here is derived from an EMBL/GenBank/DDBJ whole genome shotgun (WGS) entry which is preliminary data.</text>
</comment>
<feature type="compositionally biased region" description="Pro residues" evidence="1">
    <location>
        <begin position="47"/>
        <end position="59"/>
    </location>
</feature>
<gene>
    <name evidence="3" type="ORF">EDB81DRAFT_779587</name>
</gene>
<evidence type="ECO:0000313" key="4">
    <source>
        <dbReference type="Proteomes" id="UP000738349"/>
    </source>
</evidence>